<keyword evidence="1" id="KW-0472">Membrane</keyword>
<feature type="transmembrane region" description="Helical" evidence="1">
    <location>
        <begin position="57"/>
        <end position="81"/>
    </location>
</feature>
<comment type="caution">
    <text evidence="2">The sequence shown here is derived from an EMBL/GenBank/DDBJ whole genome shotgun (WGS) entry which is preliminary data.</text>
</comment>
<dbReference type="GO" id="GO:0016020">
    <property type="term" value="C:membrane"/>
    <property type="evidence" value="ECO:0007669"/>
    <property type="project" value="TreeGrafter"/>
</dbReference>
<dbReference type="OrthoDB" id="201504at2759"/>
<keyword evidence="1" id="KW-0812">Transmembrane</keyword>
<reference evidence="2" key="1">
    <citation type="submission" date="2020-06" db="EMBL/GenBank/DDBJ databases">
        <authorList>
            <consortium name="Plant Systems Biology data submission"/>
        </authorList>
    </citation>
    <scope>NUCLEOTIDE SEQUENCE</scope>
    <source>
        <strain evidence="2">D6</strain>
    </source>
</reference>
<gene>
    <name evidence="2" type="ORF">SEMRO_111_G055250.1</name>
</gene>
<dbReference type="PANTHER" id="PTHR32251:SF23">
    <property type="entry name" value="3-OXO-5-ALPHA-STEROID 4-DEHYDROGENASE (DUF1295)"/>
    <property type="match status" value="1"/>
</dbReference>
<dbReference type="Gene3D" id="1.20.120.1630">
    <property type="match status" value="1"/>
</dbReference>
<dbReference type="Pfam" id="PF06966">
    <property type="entry name" value="DUF1295"/>
    <property type="match status" value="1"/>
</dbReference>
<dbReference type="EMBL" id="CAICTM010000110">
    <property type="protein sequence ID" value="CAB9501527.1"/>
    <property type="molecule type" value="Genomic_DNA"/>
</dbReference>
<protein>
    <submittedName>
        <fullName evidence="2">DUF1295 domain protein</fullName>
    </submittedName>
</protein>
<proteinExistence type="predicted"/>
<keyword evidence="1" id="KW-1133">Transmembrane helix</keyword>
<organism evidence="2 3">
    <name type="scientific">Seminavis robusta</name>
    <dbReference type="NCBI Taxonomy" id="568900"/>
    <lineage>
        <taxon>Eukaryota</taxon>
        <taxon>Sar</taxon>
        <taxon>Stramenopiles</taxon>
        <taxon>Ochrophyta</taxon>
        <taxon>Bacillariophyta</taxon>
        <taxon>Bacillariophyceae</taxon>
        <taxon>Bacillariophycidae</taxon>
        <taxon>Naviculales</taxon>
        <taxon>Naviculaceae</taxon>
        <taxon>Seminavis</taxon>
    </lineage>
</organism>
<sequence>MTECSIGHLMWEGMTTSGTGLANAWNTCLFFIGLTYAVSLLSGNYSQTDKLWSITPWVYAGILVNDTRTLLMAFVATAWGLRMTYNFSRRGGYTWPPWLGEEDYRWAILKRGDYIAALKNPFVWHIFNFVFISFYQNVLLFLIAVPSMVAHLVASNEECFGNNHPLNFWDIVAAVLYLAFLLLESLADNAQYAFQTEKYRCKNAGEPLEGEYKDGFLQSGLFAICRKPNYAAEQAMWCTYYLFSVAALWPVESLSWTSKWFNASIVGCLLLMSLFQGSGRMTEYVTISKYPSYVEYQKQVPLYLPNLLGSSKSKST</sequence>
<evidence type="ECO:0000313" key="3">
    <source>
        <dbReference type="Proteomes" id="UP001153069"/>
    </source>
</evidence>
<accession>A0A9N8DE05</accession>
<dbReference type="AlphaFoldDB" id="A0A9N8DE05"/>
<dbReference type="PANTHER" id="PTHR32251">
    <property type="entry name" value="3-OXO-5-ALPHA-STEROID 4-DEHYDROGENASE"/>
    <property type="match status" value="1"/>
</dbReference>
<feature type="transmembrane region" description="Helical" evidence="1">
    <location>
        <begin position="166"/>
        <end position="183"/>
    </location>
</feature>
<feature type="transmembrane region" description="Helical" evidence="1">
    <location>
        <begin position="129"/>
        <end position="154"/>
    </location>
</feature>
<keyword evidence="3" id="KW-1185">Reference proteome</keyword>
<dbReference type="Proteomes" id="UP001153069">
    <property type="component" value="Unassembled WGS sequence"/>
</dbReference>
<name>A0A9N8DE05_9STRA</name>
<feature type="transmembrane region" description="Helical" evidence="1">
    <location>
        <begin position="21"/>
        <end position="45"/>
    </location>
</feature>
<evidence type="ECO:0000313" key="2">
    <source>
        <dbReference type="EMBL" id="CAB9501527.1"/>
    </source>
</evidence>
<evidence type="ECO:0000256" key="1">
    <source>
        <dbReference type="SAM" id="Phobius"/>
    </source>
</evidence>
<dbReference type="InterPro" id="IPR010721">
    <property type="entry name" value="UstE-like"/>
</dbReference>